<dbReference type="OrthoDB" id="8879391at2759"/>
<evidence type="ECO:0000256" key="7">
    <source>
        <dbReference type="ARBA" id="ARBA00034430"/>
    </source>
</evidence>
<feature type="signal peptide" evidence="8">
    <location>
        <begin position="1"/>
        <end position="18"/>
    </location>
</feature>
<dbReference type="PANTHER" id="PTHR47735:SF9">
    <property type="entry name" value="POTASSIUM VOLTAGE-GATED CHANNEL SUBFAMILY KQT MEMBER 4-LIKE ISOFORM X1"/>
    <property type="match status" value="1"/>
</dbReference>
<keyword evidence="3" id="KW-1003">Cell membrane</keyword>
<feature type="domain" description="Potassium channel voltage dependent KCNQ C-terminal" evidence="9">
    <location>
        <begin position="124"/>
        <end position="191"/>
    </location>
</feature>
<dbReference type="GO" id="GO:0005249">
    <property type="term" value="F:voltage-gated potassium channel activity"/>
    <property type="evidence" value="ECO:0007669"/>
    <property type="project" value="InterPro"/>
</dbReference>
<keyword evidence="2" id="KW-0813">Transport</keyword>
<keyword evidence="6" id="KW-0407">Ion channel</keyword>
<keyword evidence="3" id="KW-0472">Membrane</keyword>
<evidence type="ECO:0000256" key="2">
    <source>
        <dbReference type="ARBA" id="ARBA00022448"/>
    </source>
</evidence>
<evidence type="ECO:0000256" key="1">
    <source>
        <dbReference type="ARBA" id="ARBA00004651"/>
    </source>
</evidence>
<gene>
    <name evidence="10" type="ORF">PXEA_LOCUS4085</name>
</gene>
<keyword evidence="4" id="KW-0630">Potassium</keyword>
<evidence type="ECO:0000313" key="11">
    <source>
        <dbReference type="Proteomes" id="UP000784294"/>
    </source>
</evidence>
<dbReference type="PROSITE" id="PS50096">
    <property type="entry name" value="IQ"/>
    <property type="match status" value="1"/>
</dbReference>
<keyword evidence="11" id="KW-1185">Reference proteome</keyword>
<name>A0A3S5A348_9PLAT</name>
<evidence type="ECO:0000313" key="10">
    <source>
        <dbReference type="EMBL" id="VEL10645.1"/>
    </source>
</evidence>
<dbReference type="EMBL" id="CAAALY010009570">
    <property type="protein sequence ID" value="VEL10645.1"/>
    <property type="molecule type" value="Genomic_DNA"/>
</dbReference>
<accession>A0A3S5A348</accession>
<dbReference type="InterPro" id="IPR013821">
    <property type="entry name" value="K_chnl_volt-dep_KCNQ_C"/>
</dbReference>
<protein>
    <recommendedName>
        <fullName evidence="9">Potassium channel voltage dependent KCNQ C-terminal domain-containing protein</fullName>
    </recommendedName>
</protein>
<evidence type="ECO:0000256" key="6">
    <source>
        <dbReference type="ARBA" id="ARBA00023303"/>
    </source>
</evidence>
<evidence type="ECO:0000256" key="4">
    <source>
        <dbReference type="ARBA" id="ARBA00022958"/>
    </source>
</evidence>
<sequence length="191" mass="20426">MLIFKLIIGLIFADYEVGDNIEGDRLAGGYSDEGVLGRGGVVSAESPGGGAGYSGCGFRFSRSRSQRLPPSSGLDSLGGIGTNSSSYIGDSIRRRVEAAVTTAVSNSFPASGAFGSKCFGEESSGTIATAAVKHLTESDKVAIRIIRKVRFFVARRKFREALRPYDVKDVIEQYSAGHMDMLTRIKSLQSR</sequence>
<keyword evidence="8" id="KW-0732">Signal</keyword>
<evidence type="ECO:0000256" key="3">
    <source>
        <dbReference type="ARBA" id="ARBA00022475"/>
    </source>
</evidence>
<dbReference type="InterPro" id="IPR003937">
    <property type="entry name" value="K_chnl_volt-dep_KCNQ"/>
</dbReference>
<dbReference type="AlphaFoldDB" id="A0A3S5A348"/>
<dbReference type="Pfam" id="PF03520">
    <property type="entry name" value="KCNQ_channel"/>
    <property type="match status" value="1"/>
</dbReference>
<dbReference type="Gene3D" id="6.10.140.1910">
    <property type="match status" value="1"/>
</dbReference>
<dbReference type="PANTHER" id="PTHR47735">
    <property type="entry name" value="POTASSIUM VOLTAGE-GATED CHANNEL SUBFAMILY KQT MEMBER 4"/>
    <property type="match status" value="1"/>
</dbReference>
<organism evidence="10 11">
    <name type="scientific">Protopolystoma xenopodis</name>
    <dbReference type="NCBI Taxonomy" id="117903"/>
    <lineage>
        <taxon>Eukaryota</taxon>
        <taxon>Metazoa</taxon>
        <taxon>Spiralia</taxon>
        <taxon>Lophotrochozoa</taxon>
        <taxon>Platyhelminthes</taxon>
        <taxon>Monogenea</taxon>
        <taxon>Polyopisthocotylea</taxon>
        <taxon>Polystomatidea</taxon>
        <taxon>Polystomatidae</taxon>
        <taxon>Protopolystoma</taxon>
    </lineage>
</organism>
<evidence type="ECO:0000259" key="9">
    <source>
        <dbReference type="Pfam" id="PF03520"/>
    </source>
</evidence>
<evidence type="ECO:0000256" key="8">
    <source>
        <dbReference type="SAM" id="SignalP"/>
    </source>
</evidence>
<reference evidence="10" key="1">
    <citation type="submission" date="2018-11" db="EMBL/GenBank/DDBJ databases">
        <authorList>
            <consortium name="Pathogen Informatics"/>
        </authorList>
    </citation>
    <scope>NUCLEOTIDE SEQUENCE</scope>
</reference>
<evidence type="ECO:0000256" key="5">
    <source>
        <dbReference type="ARBA" id="ARBA00023065"/>
    </source>
</evidence>
<comment type="catalytic activity">
    <reaction evidence="7">
        <text>K(+)(in) = K(+)(out)</text>
        <dbReference type="Rhea" id="RHEA:29463"/>
        <dbReference type="ChEBI" id="CHEBI:29103"/>
    </reaction>
</comment>
<keyword evidence="5" id="KW-0406">Ion transport</keyword>
<comment type="subcellular location">
    <subcellularLocation>
        <location evidence="1">Cell membrane</location>
        <topology evidence="1">Multi-pass membrane protein</topology>
    </subcellularLocation>
</comment>
<dbReference type="GO" id="GO:0008076">
    <property type="term" value="C:voltage-gated potassium channel complex"/>
    <property type="evidence" value="ECO:0007669"/>
    <property type="project" value="TreeGrafter"/>
</dbReference>
<feature type="chain" id="PRO_5018622341" description="Potassium channel voltage dependent KCNQ C-terminal domain-containing protein" evidence="8">
    <location>
        <begin position="19"/>
        <end position="191"/>
    </location>
</feature>
<proteinExistence type="predicted"/>
<comment type="caution">
    <text evidence="10">The sequence shown here is derived from an EMBL/GenBank/DDBJ whole genome shotgun (WGS) entry which is preliminary data.</text>
</comment>
<dbReference type="Proteomes" id="UP000784294">
    <property type="component" value="Unassembled WGS sequence"/>
</dbReference>